<name>A0A4R9C4L8_9FIRM</name>
<keyword evidence="4 6" id="KW-1133">Transmembrane helix</keyword>
<evidence type="ECO:0000256" key="2">
    <source>
        <dbReference type="ARBA" id="ARBA00022475"/>
    </source>
</evidence>
<evidence type="ECO:0000256" key="3">
    <source>
        <dbReference type="ARBA" id="ARBA00022692"/>
    </source>
</evidence>
<dbReference type="OrthoDB" id="371137at2"/>
<dbReference type="AlphaFoldDB" id="A0A4R9C4L8"/>
<keyword evidence="5 6" id="KW-0472">Membrane</keyword>
<evidence type="ECO:0000256" key="6">
    <source>
        <dbReference type="RuleBase" id="RU366058"/>
    </source>
</evidence>
<protein>
    <recommendedName>
        <fullName evidence="6">TVP38/TMEM64 family membrane protein</fullName>
    </recommendedName>
</protein>
<evidence type="ECO:0000313" key="8">
    <source>
        <dbReference type="EMBL" id="TFF66998.1"/>
    </source>
</evidence>
<keyword evidence="9" id="KW-1185">Reference proteome</keyword>
<sequence length="225" mass="26353">MYYYFGGRMTQDNYKQKLEKIKEEHLDNKINKKRKILKFFGLIIALVIIVLTILAFREGYFVDREKFANLLSKFGIFAPLFFIVLQAFFTVFPVNPSGITNLSVVIAYGPLIGFMLNYVAIMIGSVINFYLGRKYGKKFIGLLFTEKAINKQIDWLNKGNKIEKMFIIVLIVPFMPDDISCMICGMTDFKFHRFFIITAFLKFWAIGIILYIMQYGYEALYRLIF</sequence>
<evidence type="ECO:0000256" key="5">
    <source>
        <dbReference type="ARBA" id="ARBA00023136"/>
    </source>
</evidence>
<dbReference type="InterPro" id="IPR032816">
    <property type="entry name" value="VTT_dom"/>
</dbReference>
<proteinExistence type="inferred from homology"/>
<organism evidence="8 9">
    <name type="scientific">Helcococcus ovis</name>
    <dbReference type="NCBI Taxonomy" id="72026"/>
    <lineage>
        <taxon>Bacteria</taxon>
        <taxon>Bacillati</taxon>
        <taxon>Bacillota</taxon>
        <taxon>Tissierellia</taxon>
        <taxon>Tissierellales</taxon>
        <taxon>Peptoniphilaceae</taxon>
        <taxon>Helcococcus</taxon>
    </lineage>
</organism>
<evidence type="ECO:0000256" key="4">
    <source>
        <dbReference type="ARBA" id="ARBA00022989"/>
    </source>
</evidence>
<comment type="similarity">
    <text evidence="6">Belongs to the TVP38/TMEM64 family.</text>
</comment>
<accession>A0A4R9C4L8</accession>
<feature type="domain" description="VTT" evidence="7">
    <location>
        <begin position="96"/>
        <end position="214"/>
    </location>
</feature>
<evidence type="ECO:0000259" key="7">
    <source>
        <dbReference type="Pfam" id="PF09335"/>
    </source>
</evidence>
<feature type="transmembrane region" description="Helical" evidence="6">
    <location>
        <begin position="36"/>
        <end position="56"/>
    </location>
</feature>
<dbReference type="GO" id="GO:0005886">
    <property type="term" value="C:plasma membrane"/>
    <property type="evidence" value="ECO:0007669"/>
    <property type="project" value="UniProtKB-SubCell"/>
</dbReference>
<evidence type="ECO:0000256" key="1">
    <source>
        <dbReference type="ARBA" id="ARBA00004651"/>
    </source>
</evidence>
<feature type="transmembrane region" description="Helical" evidence="6">
    <location>
        <begin position="165"/>
        <end position="187"/>
    </location>
</feature>
<dbReference type="Pfam" id="PF09335">
    <property type="entry name" value="VTT_dom"/>
    <property type="match status" value="1"/>
</dbReference>
<feature type="transmembrane region" description="Helical" evidence="6">
    <location>
        <begin position="106"/>
        <end position="131"/>
    </location>
</feature>
<comment type="subcellular location">
    <subcellularLocation>
        <location evidence="1 6">Cell membrane</location>
        <topology evidence="1 6">Multi-pass membrane protein</topology>
    </subcellularLocation>
</comment>
<evidence type="ECO:0000313" key="9">
    <source>
        <dbReference type="Proteomes" id="UP000297454"/>
    </source>
</evidence>
<dbReference type="EMBL" id="SCFR01000005">
    <property type="protein sequence ID" value="TFF66998.1"/>
    <property type="molecule type" value="Genomic_DNA"/>
</dbReference>
<feature type="transmembrane region" description="Helical" evidence="6">
    <location>
        <begin position="194"/>
        <end position="213"/>
    </location>
</feature>
<dbReference type="Proteomes" id="UP000297454">
    <property type="component" value="Unassembled WGS sequence"/>
</dbReference>
<keyword evidence="3 6" id="KW-0812">Transmembrane</keyword>
<reference evidence="8 9" key="1">
    <citation type="submission" date="2019-01" db="EMBL/GenBank/DDBJ databases">
        <title>Draft Genome Sequences of Helcococcus ovis Strains Isolated from the Uterus and Vagina of Dairy Cows with Metritis.</title>
        <authorList>
            <person name="Cunha F."/>
            <person name="Jeon S.J."/>
            <person name="Kutzer P."/>
            <person name="Galvao K.N."/>
        </authorList>
    </citation>
    <scope>NUCLEOTIDE SEQUENCE [LARGE SCALE GENOMIC DNA]</scope>
    <source>
        <strain evidence="8 9">KG-37</strain>
    </source>
</reference>
<dbReference type="PANTHER" id="PTHR12677:SF49">
    <property type="entry name" value="TVP38_TMEM64 FAMILY MEMBRANE PROTEIN"/>
    <property type="match status" value="1"/>
</dbReference>
<dbReference type="InterPro" id="IPR015414">
    <property type="entry name" value="TMEM64"/>
</dbReference>
<gene>
    <name evidence="8" type="ORF">EQF91_02405</name>
</gene>
<comment type="caution">
    <text evidence="8">The sequence shown here is derived from an EMBL/GenBank/DDBJ whole genome shotgun (WGS) entry which is preliminary data.</text>
</comment>
<dbReference type="PANTHER" id="PTHR12677">
    <property type="entry name" value="GOLGI APPARATUS MEMBRANE PROTEIN TVP38-RELATED"/>
    <property type="match status" value="1"/>
</dbReference>
<keyword evidence="2 6" id="KW-1003">Cell membrane</keyword>
<feature type="transmembrane region" description="Helical" evidence="6">
    <location>
        <begin position="76"/>
        <end position="94"/>
    </location>
</feature>